<reference evidence="3 4" key="2">
    <citation type="submission" date="2018-06" db="EMBL/GenBank/DDBJ databases">
        <title>Metagenomic assembly of (sub)arctic Cyanobacteria and their associated microbiome from non-axenic cultures.</title>
        <authorList>
            <person name="Baurain D."/>
        </authorList>
    </citation>
    <scope>NUCLEOTIDE SEQUENCE [LARGE SCALE GENOMIC DNA]</scope>
    <source>
        <strain evidence="3">ULC066bin1</strain>
    </source>
</reference>
<evidence type="ECO:0000313" key="3">
    <source>
        <dbReference type="EMBL" id="PZO42337.1"/>
    </source>
</evidence>
<feature type="transmembrane region" description="Helical" evidence="1">
    <location>
        <begin position="77"/>
        <end position="98"/>
    </location>
</feature>
<sequence length="979" mass="111048">MLQKVSERQMHYVRWLLAIGWLILIFSMFYDPISHHLTDPNDPQMMLSPFRIKKELGCVQFQGTCNDLAPYAMGPRIFWGMIVPLGIFMLLVFGHEAWRRICPLMFLSQIPRALGWQRRIRVVDPLTNTVRSEPVVIAKNSWLGRNFLYMQFGLLFLGLNVRLLFVNSDRFALGVFLCLTIVAAITVGFLYAGKSWCQYFCPMAPVQVVYTGPRGLLASEAHQNQESGITQSMCRTVDRAGKEKSACVSCQSPCFDIDAERSYWDGINRGDRKLLYYGYLGLVIGFYAYFTLYSGNSNFLAGGVWRETDQLSMLWQPGFYISGQAIPIPKLFAVPLTLTSSTLITYIIGRRLERLYKSYSKRHAKRHNLVLNASQIHHRAFTLCAFISFNLLFWMGVNPTLGWLYPFEQQFIGWVAVIASTMWFYRTFGRTSQIYARESLASSLRRQLSKLAFDFSKVLEGRSIADLKADEVYVLAKTLPELTHEKRVQMYKDVLKEALAAGNINSSSSLEVFDLMRQQLEIDEVDHNQILVELGINDVQMLNHSRQLSLENESRLSKYRRALEMMLRELVESDLPLNKSMRLKEEQIVSFRQEYNVAAQEEAEILARIGEEGSLLDTTAKSSYQQLQKLANYTHILQRAAILPVDVVSLLVFKLQQQQRSLVTKLLRILEIFGDAPEAYKIAADLEELTHRGLSAKILLDLLHDVTEISPWQDRLPPRAIEIFNSIKEVTEFRLPPTSRESIFTVLIQLMEDPDVLVTTASLYALKQIDLPKATAEAQHILSDRHSSVLLSGAAKTVVKTIKSESADLANDNLVTTLTSAINAGNNQALDTFEKLLLLFRNNLFRPLQTDALAELARNAEIRVYDSNEVIYQAGDLPRTIFALVSGSVELRASGSDRRQRLKKIAPNQTIGQLEALTQTPFTNSAIATSPQTLILAIDSKEFMQALHDDPKYTEHLLISVSTSLQSILSSQSQLKQSR</sequence>
<organism evidence="3 4">
    <name type="scientific">Pseudanabaena frigida</name>
    <dbReference type="NCBI Taxonomy" id="945775"/>
    <lineage>
        <taxon>Bacteria</taxon>
        <taxon>Bacillati</taxon>
        <taxon>Cyanobacteriota</taxon>
        <taxon>Cyanophyceae</taxon>
        <taxon>Pseudanabaenales</taxon>
        <taxon>Pseudanabaenaceae</taxon>
        <taxon>Pseudanabaena</taxon>
    </lineage>
</organism>
<feature type="transmembrane region" description="Helical" evidence="1">
    <location>
        <begin position="12"/>
        <end position="30"/>
    </location>
</feature>
<evidence type="ECO:0000259" key="2">
    <source>
        <dbReference type="PROSITE" id="PS50042"/>
    </source>
</evidence>
<gene>
    <name evidence="3" type="ORF">DCF19_07010</name>
</gene>
<dbReference type="CDD" id="cd00038">
    <property type="entry name" value="CAP_ED"/>
    <property type="match status" value="1"/>
</dbReference>
<comment type="caution">
    <text evidence="3">The sequence shown here is derived from an EMBL/GenBank/DDBJ whole genome shotgun (WGS) entry which is preliminary data.</text>
</comment>
<dbReference type="SMART" id="SM00100">
    <property type="entry name" value="cNMP"/>
    <property type="match status" value="1"/>
</dbReference>
<dbReference type="InterPro" id="IPR014710">
    <property type="entry name" value="RmlC-like_jellyroll"/>
</dbReference>
<feature type="transmembrane region" description="Helical" evidence="1">
    <location>
        <begin position="171"/>
        <end position="193"/>
    </location>
</feature>
<reference evidence="3 4" key="1">
    <citation type="submission" date="2018-04" db="EMBL/GenBank/DDBJ databases">
        <authorList>
            <person name="Go L.Y."/>
            <person name="Mitchell J.A."/>
        </authorList>
    </citation>
    <scope>NUCLEOTIDE SEQUENCE [LARGE SCALE GENOMIC DNA]</scope>
    <source>
        <strain evidence="3">ULC066bin1</strain>
    </source>
</reference>
<feature type="domain" description="Cyclic nucleotide-binding" evidence="2">
    <location>
        <begin position="844"/>
        <end position="947"/>
    </location>
</feature>
<dbReference type="PANTHER" id="PTHR24567">
    <property type="entry name" value="CRP FAMILY TRANSCRIPTIONAL REGULATORY PROTEIN"/>
    <property type="match status" value="1"/>
</dbReference>
<feature type="transmembrane region" description="Helical" evidence="1">
    <location>
        <begin position="274"/>
        <end position="292"/>
    </location>
</feature>
<protein>
    <submittedName>
        <fullName evidence="3">Cyclic nucleotide-binding protein</fullName>
    </submittedName>
</protein>
<dbReference type="Gene3D" id="2.60.120.10">
    <property type="entry name" value="Jelly Rolls"/>
    <property type="match status" value="1"/>
</dbReference>
<evidence type="ECO:0000313" key="4">
    <source>
        <dbReference type="Proteomes" id="UP000249467"/>
    </source>
</evidence>
<feature type="transmembrane region" description="Helical" evidence="1">
    <location>
        <begin position="147"/>
        <end position="165"/>
    </location>
</feature>
<dbReference type="SUPFAM" id="SSF51206">
    <property type="entry name" value="cAMP-binding domain-like"/>
    <property type="match status" value="1"/>
</dbReference>
<dbReference type="Pfam" id="PF00027">
    <property type="entry name" value="cNMP_binding"/>
    <property type="match status" value="1"/>
</dbReference>
<dbReference type="InterPro" id="IPR050397">
    <property type="entry name" value="Env_Response_Regulators"/>
</dbReference>
<dbReference type="InterPro" id="IPR000595">
    <property type="entry name" value="cNMP-bd_dom"/>
</dbReference>
<dbReference type="InterPro" id="IPR018490">
    <property type="entry name" value="cNMP-bd_dom_sf"/>
</dbReference>
<keyword evidence="1" id="KW-0812">Transmembrane</keyword>
<dbReference type="PANTHER" id="PTHR24567:SF26">
    <property type="entry name" value="REGULATORY PROTEIN YEIL"/>
    <property type="match status" value="1"/>
</dbReference>
<dbReference type="EMBL" id="QBML01000007">
    <property type="protein sequence ID" value="PZO42337.1"/>
    <property type="molecule type" value="Genomic_DNA"/>
</dbReference>
<dbReference type="PROSITE" id="PS50042">
    <property type="entry name" value="CNMP_BINDING_3"/>
    <property type="match status" value="1"/>
</dbReference>
<dbReference type="Proteomes" id="UP000249467">
    <property type="component" value="Unassembled WGS sequence"/>
</dbReference>
<evidence type="ECO:0000256" key="1">
    <source>
        <dbReference type="SAM" id="Phobius"/>
    </source>
</evidence>
<proteinExistence type="predicted"/>
<accession>A0A2W4WGL8</accession>
<dbReference type="AlphaFoldDB" id="A0A2W4WGL8"/>
<dbReference type="GO" id="GO:0005829">
    <property type="term" value="C:cytosol"/>
    <property type="evidence" value="ECO:0007669"/>
    <property type="project" value="TreeGrafter"/>
</dbReference>
<name>A0A2W4WGL8_9CYAN</name>
<keyword evidence="1" id="KW-1133">Transmembrane helix</keyword>
<keyword evidence="1" id="KW-0472">Membrane</keyword>
<dbReference type="GO" id="GO:0003700">
    <property type="term" value="F:DNA-binding transcription factor activity"/>
    <property type="evidence" value="ECO:0007669"/>
    <property type="project" value="TreeGrafter"/>
</dbReference>
<feature type="transmembrane region" description="Helical" evidence="1">
    <location>
        <begin position="331"/>
        <end position="349"/>
    </location>
</feature>